<evidence type="ECO:0000256" key="2">
    <source>
        <dbReference type="ARBA" id="ARBA00029447"/>
    </source>
</evidence>
<dbReference type="InterPro" id="IPR003660">
    <property type="entry name" value="HAMP_dom"/>
</dbReference>
<name>A0A0L0W9G6_GOTPU</name>
<reference evidence="8" key="1">
    <citation type="submission" date="2015-07" db="EMBL/GenBank/DDBJ databases">
        <title>Draft genome sequence of the purine-degrading Gottschalkia purinilyticum DSM 1384 (formerly Clostridium purinilyticum).</title>
        <authorList>
            <person name="Poehlein A."/>
            <person name="Schiel-Bengelsdorf B."/>
            <person name="Bengelsdorf F.R."/>
            <person name="Daniel R."/>
            <person name="Duerre P."/>
        </authorList>
    </citation>
    <scope>NUCLEOTIDE SEQUENCE [LARGE SCALE GENOMIC DNA]</scope>
    <source>
        <strain evidence="8">DSM 1384</strain>
    </source>
</reference>
<protein>
    <submittedName>
        <fullName evidence="7">Methyl-accepting chemotaxis protein Mcp</fullName>
    </submittedName>
</protein>
<dbReference type="STRING" id="1503.CLPU_10c01360"/>
<comment type="similarity">
    <text evidence="2">Belongs to the methyl-accepting chemotaxis (MCP) protein family.</text>
</comment>
<dbReference type="Pfam" id="PF00015">
    <property type="entry name" value="MCPsignal"/>
    <property type="match status" value="1"/>
</dbReference>
<sequence>MKIKNKVKKIRSILGVGYLGKKLNFKNILYKILRIKITSMKYKFLIPTLIMILVSTLSIGIVGYFTQKGIINHLLEEMVRSQLNNFKKEISQSEVNYLKSKNSVDKYLVKIARSIAGQITKIPESELNKELKNICDRIQVDRIRIIDENGMSKWSSNEELDNFDFNSSNQSRAILEGINNKDFYIIQESIKTRDGQTMHFVAVGREDKPGVIQIGIRTSYIEDMINLYDIKAVAKGSKFGKNGYMFVADKDGNIISHQDTQIIGKNLKDFSWGKDIVKMRKGSFGFSHNGEKYFVAFERHYKNQILASVMPSGSYISGINSFAVNVALFTIIIIIITFGIISILNNKVITNRINKGIKFIKEIEHGNLNVKMEMHSKDEISLLMTGLENMKENLREILLIISNFVNKINSTVTLLSDSSYQTNSSSQQIAVSINQIAVGANNQVKEIHDSVNKLEDLAKGIVQIDTNFKVIEEKAKDIKKQNNKGLETVKLLKEKFIKNEESTLVMKDKMKNLSYKSDEIQNIVEVINDIAQQTNLLSLNASIEAARAGEYGKGFSVVANEIRKLAEESMSFSKKIGGIIKGVREDIKDVDTSANIVLGTVMQSGKILEYTISDFNTLKESNEVIFELIDKLYVIVDKSNKDKEKMIMSMNNVVSVSEETAVSTVEISSSTQKQLSEFEKISETANELNDISCGLSQIIKKFSVD</sequence>
<dbReference type="PATRIC" id="fig|1503.3.peg.138"/>
<organism evidence="7 8">
    <name type="scientific">Gottschalkia purinilytica</name>
    <name type="common">Clostridium purinilyticum</name>
    <dbReference type="NCBI Taxonomy" id="1503"/>
    <lineage>
        <taxon>Bacteria</taxon>
        <taxon>Bacillati</taxon>
        <taxon>Bacillota</taxon>
        <taxon>Tissierellia</taxon>
        <taxon>Tissierellales</taxon>
        <taxon>Gottschalkiaceae</taxon>
        <taxon>Gottschalkia</taxon>
    </lineage>
</organism>
<dbReference type="Gene3D" id="6.10.340.10">
    <property type="match status" value="1"/>
</dbReference>
<dbReference type="Proteomes" id="UP000037267">
    <property type="component" value="Unassembled WGS sequence"/>
</dbReference>
<keyword evidence="4" id="KW-1133">Transmembrane helix</keyword>
<dbReference type="Pfam" id="PF08269">
    <property type="entry name" value="dCache_2"/>
    <property type="match status" value="1"/>
</dbReference>
<evidence type="ECO:0000259" key="6">
    <source>
        <dbReference type="PROSITE" id="PS50885"/>
    </source>
</evidence>
<keyword evidence="1 3" id="KW-0807">Transducer</keyword>
<dbReference type="CDD" id="cd06225">
    <property type="entry name" value="HAMP"/>
    <property type="match status" value="1"/>
</dbReference>
<proteinExistence type="inferred from homology"/>
<feature type="transmembrane region" description="Helical" evidence="4">
    <location>
        <begin position="44"/>
        <end position="65"/>
    </location>
</feature>
<dbReference type="GO" id="GO:0016020">
    <property type="term" value="C:membrane"/>
    <property type="evidence" value="ECO:0007669"/>
    <property type="project" value="InterPro"/>
</dbReference>
<dbReference type="GO" id="GO:0007165">
    <property type="term" value="P:signal transduction"/>
    <property type="evidence" value="ECO:0007669"/>
    <property type="project" value="UniProtKB-KW"/>
</dbReference>
<evidence type="ECO:0000313" key="8">
    <source>
        <dbReference type="Proteomes" id="UP000037267"/>
    </source>
</evidence>
<dbReference type="AlphaFoldDB" id="A0A0L0W9G6"/>
<keyword evidence="4" id="KW-0472">Membrane</keyword>
<dbReference type="InterPro" id="IPR004089">
    <property type="entry name" value="MCPsignal_dom"/>
</dbReference>
<dbReference type="SMART" id="SM00283">
    <property type="entry name" value="MA"/>
    <property type="match status" value="1"/>
</dbReference>
<dbReference type="PANTHER" id="PTHR32089:SF112">
    <property type="entry name" value="LYSOZYME-LIKE PROTEIN-RELATED"/>
    <property type="match status" value="1"/>
</dbReference>
<dbReference type="Pfam" id="PF00672">
    <property type="entry name" value="HAMP"/>
    <property type="match status" value="1"/>
</dbReference>
<gene>
    <name evidence="7" type="primary">mcp5</name>
    <name evidence="7" type="ORF">CLPU_10c01360</name>
</gene>
<feature type="transmembrane region" description="Helical" evidence="4">
    <location>
        <begin position="322"/>
        <end position="344"/>
    </location>
</feature>
<evidence type="ECO:0000256" key="4">
    <source>
        <dbReference type="SAM" id="Phobius"/>
    </source>
</evidence>
<dbReference type="Gene3D" id="3.30.450.20">
    <property type="entry name" value="PAS domain"/>
    <property type="match status" value="1"/>
</dbReference>
<keyword evidence="4" id="KW-0812">Transmembrane</keyword>
<dbReference type="CDD" id="cd12912">
    <property type="entry name" value="PDC2_MCP_like"/>
    <property type="match status" value="1"/>
</dbReference>
<evidence type="ECO:0000313" key="7">
    <source>
        <dbReference type="EMBL" id="KNF08081.1"/>
    </source>
</evidence>
<evidence type="ECO:0000256" key="3">
    <source>
        <dbReference type="PROSITE-ProRule" id="PRU00284"/>
    </source>
</evidence>
<evidence type="ECO:0000256" key="1">
    <source>
        <dbReference type="ARBA" id="ARBA00023224"/>
    </source>
</evidence>
<dbReference type="RefSeq" id="WP_050355726.1">
    <property type="nucleotide sequence ID" value="NZ_LGSS01000010.1"/>
</dbReference>
<accession>A0A0L0W9G6</accession>
<dbReference type="PROSITE" id="PS50885">
    <property type="entry name" value="HAMP"/>
    <property type="match status" value="1"/>
</dbReference>
<dbReference type="PROSITE" id="PS50111">
    <property type="entry name" value="CHEMOTAXIS_TRANSDUC_2"/>
    <property type="match status" value="1"/>
</dbReference>
<evidence type="ECO:0000259" key="5">
    <source>
        <dbReference type="PROSITE" id="PS50111"/>
    </source>
</evidence>
<dbReference type="SUPFAM" id="SSF58104">
    <property type="entry name" value="Methyl-accepting chemotaxis protein (MCP) signaling domain"/>
    <property type="match status" value="1"/>
</dbReference>
<dbReference type="PANTHER" id="PTHR32089">
    <property type="entry name" value="METHYL-ACCEPTING CHEMOTAXIS PROTEIN MCPB"/>
    <property type="match status" value="1"/>
</dbReference>
<feature type="domain" description="Methyl-accepting transducer" evidence="5">
    <location>
        <begin position="418"/>
        <end position="689"/>
    </location>
</feature>
<dbReference type="InterPro" id="IPR004010">
    <property type="entry name" value="Double_Cache_2"/>
</dbReference>
<feature type="domain" description="HAMP" evidence="6">
    <location>
        <begin position="347"/>
        <end position="399"/>
    </location>
</feature>
<dbReference type="EMBL" id="LGSS01000010">
    <property type="protein sequence ID" value="KNF08081.1"/>
    <property type="molecule type" value="Genomic_DNA"/>
</dbReference>
<comment type="caution">
    <text evidence="7">The sequence shown here is derived from an EMBL/GenBank/DDBJ whole genome shotgun (WGS) entry which is preliminary data.</text>
</comment>
<dbReference type="SMART" id="SM00304">
    <property type="entry name" value="HAMP"/>
    <property type="match status" value="1"/>
</dbReference>
<dbReference type="Gene3D" id="1.10.287.950">
    <property type="entry name" value="Methyl-accepting chemotaxis protein"/>
    <property type="match status" value="1"/>
</dbReference>
<keyword evidence="8" id="KW-1185">Reference proteome</keyword>